<dbReference type="EMBL" id="CACSIM010000001">
    <property type="protein sequence ID" value="CAA0085098.1"/>
    <property type="molecule type" value="Genomic_DNA"/>
</dbReference>
<gene>
    <name evidence="1" type="ORF">IHBHHGIJ_00297</name>
    <name evidence="2" type="ORF">KFEGEMFD_00853</name>
</gene>
<sequence length="111" mass="12248">MVRRVPFCAVDSVLSSAFGNDRDIIREEVEKGFAQCWEIGQAAVITRREDSELVVVCMAGKGAVRAGEVIVQAAKKSGCKTIRFHTERPALGRLLAPLGAELREYVFQIRV</sequence>
<accession>A0A5S9MW82</accession>
<reference evidence="3 4" key="1">
    <citation type="submission" date="2019-11" db="EMBL/GenBank/DDBJ databases">
        <authorList>
            <person name="Holert J."/>
        </authorList>
    </citation>
    <scope>NUCLEOTIDE SEQUENCE [LARGE SCALE GENOMIC DNA]</scope>
    <source>
        <strain evidence="2">BC3_2A</strain>
        <strain evidence="1">SB11_1A</strain>
    </source>
</reference>
<dbReference type="Proteomes" id="UP000439591">
    <property type="component" value="Unassembled WGS sequence"/>
</dbReference>
<name>A0A5S9MW82_9GAMM</name>
<evidence type="ECO:0000313" key="1">
    <source>
        <dbReference type="EMBL" id="CAA0081337.1"/>
    </source>
</evidence>
<dbReference type="EMBL" id="CACSIK010000001">
    <property type="protein sequence ID" value="CAA0081337.1"/>
    <property type="molecule type" value="Genomic_DNA"/>
</dbReference>
<protein>
    <submittedName>
        <fullName evidence="1">Uncharacterized protein</fullName>
    </submittedName>
</protein>
<evidence type="ECO:0000313" key="3">
    <source>
        <dbReference type="Proteomes" id="UP000435877"/>
    </source>
</evidence>
<proteinExistence type="predicted"/>
<evidence type="ECO:0000313" key="4">
    <source>
        <dbReference type="Proteomes" id="UP000439591"/>
    </source>
</evidence>
<dbReference type="AlphaFoldDB" id="A0A5S9MW82"/>
<organism evidence="1 3">
    <name type="scientific">Zhongshania aliphaticivorans</name>
    <dbReference type="NCBI Taxonomy" id="1470434"/>
    <lineage>
        <taxon>Bacteria</taxon>
        <taxon>Pseudomonadati</taxon>
        <taxon>Pseudomonadota</taxon>
        <taxon>Gammaproteobacteria</taxon>
        <taxon>Cellvibrionales</taxon>
        <taxon>Spongiibacteraceae</taxon>
        <taxon>Zhongshania</taxon>
    </lineage>
</organism>
<evidence type="ECO:0000313" key="2">
    <source>
        <dbReference type="EMBL" id="CAA0085098.1"/>
    </source>
</evidence>
<keyword evidence="3" id="KW-1185">Reference proteome</keyword>
<dbReference type="Proteomes" id="UP000435877">
    <property type="component" value="Unassembled WGS sequence"/>
</dbReference>